<dbReference type="GO" id="GO:0003677">
    <property type="term" value="F:DNA binding"/>
    <property type="evidence" value="ECO:0007669"/>
    <property type="project" value="UniProtKB-KW"/>
</dbReference>
<evidence type="ECO:0000259" key="4">
    <source>
        <dbReference type="PROSITE" id="PS50995"/>
    </source>
</evidence>
<dbReference type="SUPFAM" id="SSF46785">
    <property type="entry name" value="Winged helix' DNA-binding domain"/>
    <property type="match status" value="1"/>
</dbReference>
<dbReference type="Gene3D" id="1.10.10.10">
    <property type="entry name" value="Winged helix-like DNA-binding domain superfamily/Winged helix DNA-binding domain"/>
    <property type="match status" value="1"/>
</dbReference>
<feature type="domain" description="HTH marR-type" evidence="4">
    <location>
        <begin position="1"/>
        <end position="111"/>
    </location>
</feature>
<dbReference type="InterPro" id="IPR036388">
    <property type="entry name" value="WH-like_DNA-bd_sf"/>
</dbReference>
<reference evidence="5" key="1">
    <citation type="journal article" date="2021" name="PeerJ">
        <title>Extensive microbial diversity within the chicken gut microbiome revealed by metagenomics and culture.</title>
        <authorList>
            <person name="Gilroy R."/>
            <person name="Ravi A."/>
            <person name="Getino M."/>
            <person name="Pursley I."/>
            <person name="Horton D.L."/>
            <person name="Alikhan N.F."/>
            <person name="Baker D."/>
            <person name="Gharbi K."/>
            <person name="Hall N."/>
            <person name="Watson M."/>
            <person name="Adriaenssens E.M."/>
            <person name="Foster-Nyarko E."/>
            <person name="Jarju S."/>
            <person name="Secka A."/>
            <person name="Antonio M."/>
            <person name="Oren A."/>
            <person name="Chaudhuri R.R."/>
            <person name="La Ragione R."/>
            <person name="Hildebrand F."/>
            <person name="Pallen M.J."/>
        </authorList>
    </citation>
    <scope>NUCLEOTIDE SEQUENCE</scope>
    <source>
        <strain evidence="5">B5-657</strain>
    </source>
</reference>
<dbReference type="PANTHER" id="PTHR42756:SF1">
    <property type="entry name" value="TRANSCRIPTIONAL REPRESSOR OF EMRAB OPERON"/>
    <property type="match status" value="1"/>
</dbReference>
<sequence>MKVPSTQSRIIGFLYKESFKRDIFQKDIEEAFGIRRSSVTNVVQLMDKNGYIERVSVAEDARLKKIVLTDKGLEVQKIVGKVLEEAENSLRGVYSEEELSQLFYLLDKLSHALEE</sequence>
<protein>
    <submittedName>
        <fullName evidence="5">MarR family winged helix-turn-helix transcriptional regulator</fullName>
    </submittedName>
</protein>
<dbReference type="Proteomes" id="UP000824229">
    <property type="component" value="Unassembled WGS sequence"/>
</dbReference>
<dbReference type="PANTHER" id="PTHR42756">
    <property type="entry name" value="TRANSCRIPTIONAL REGULATOR, MARR"/>
    <property type="match status" value="1"/>
</dbReference>
<organism evidence="5 6">
    <name type="scientific">Candidatus Cellulosilyticum pullistercoris</name>
    <dbReference type="NCBI Taxonomy" id="2838521"/>
    <lineage>
        <taxon>Bacteria</taxon>
        <taxon>Bacillati</taxon>
        <taxon>Bacillota</taxon>
        <taxon>Clostridia</taxon>
        <taxon>Lachnospirales</taxon>
        <taxon>Cellulosilyticaceae</taxon>
        <taxon>Cellulosilyticum</taxon>
    </lineage>
</organism>
<dbReference type="AlphaFoldDB" id="A0A9E2NLS2"/>
<dbReference type="EMBL" id="JAHLFQ010000186">
    <property type="protein sequence ID" value="MBU3804691.1"/>
    <property type="molecule type" value="Genomic_DNA"/>
</dbReference>
<dbReference type="PRINTS" id="PR00598">
    <property type="entry name" value="HTHMARR"/>
</dbReference>
<evidence type="ECO:0000313" key="5">
    <source>
        <dbReference type="EMBL" id="MBU3804691.1"/>
    </source>
</evidence>
<dbReference type="InterPro" id="IPR036390">
    <property type="entry name" value="WH_DNA-bd_sf"/>
</dbReference>
<accession>A0A9E2NLS2</accession>
<dbReference type="GO" id="GO:0003700">
    <property type="term" value="F:DNA-binding transcription factor activity"/>
    <property type="evidence" value="ECO:0007669"/>
    <property type="project" value="InterPro"/>
</dbReference>
<name>A0A9E2NLS2_9FIRM</name>
<evidence type="ECO:0000256" key="1">
    <source>
        <dbReference type="ARBA" id="ARBA00023015"/>
    </source>
</evidence>
<keyword evidence="3" id="KW-0804">Transcription</keyword>
<keyword evidence="2" id="KW-0238">DNA-binding</keyword>
<dbReference type="Pfam" id="PF12802">
    <property type="entry name" value="MarR_2"/>
    <property type="match status" value="1"/>
</dbReference>
<keyword evidence="1" id="KW-0805">Transcription regulation</keyword>
<reference evidence="5" key="2">
    <citation type="submission" date="2021-04" db="EMBL/GenBank/DDBJ databases">
        <authorList>
            <person name="Gilroy R."/>
        </authorList>
    </citation>
    <scope>NUCLEOTIDE SEQUENCE</scope>
    <source>
        <strain evidence="5">B5-657</strain>
    </source>
</reference>
<evidence type="ECO:0000313" key="6">
    <source>
        <dbReference type="Proteomes" id="UP000824229"/>
    </source>
</evidence>
<evidence type="ECO:0000256" key="2">
    <source>
        <dbReference type="ARBA" id="ARBA00023125"/>
    </source>
</evidence>
<gene>
    <name evidence="5" type="ORF">H9872_08035</name>
</gene>
<proteinExistence type="predicted"/>
<dbReference type="InterPro" id="IPR000835">
    <property type="entry name" value="HTH_MarR-typ"/>
</dbReference>
<evidence type="ECO:0000256" key="3">
    <source>
        <dbReference type="ARBA" id="ARBA00023163"/>
    </source>
</evidence>
<comment type="caution">
    <text evidence="5">The sequence shown here is derived from an EMBL/GenBank/DDBJ whole genome shotgun (WGS) entry which is preliminary data.</text>
</comment>
<dbReference type="PROSITE" id="PS50995">
    <property type="entry name" value="HTH_MARR_2"/>
    <property type="match status" value="1"/>
</dbReference>